<feature type="transmembrane region" description="Helical" evidence="1">
    <location>
        <begin position="6"/>
        <end position="27"/>
    </location>
</feature>
<organism evidence="2 4">
    <name type="scientific">Xenopus laevis</name>
    <name type="common">African clawed frog</name>
    <dbReference type="NCBI Taxonomy" id="8355"/>
    <lineage>
        <taxon>Eukaryota</taxon>
        <taxon>Metazoa</taxon>
        <taxon>Chordata</taxon>
        <taxon>Craniata</taxon>
        <taxon>Vertebrata</taxon>
        <taxon>Euteleostomi</taxon>
        <taxon>Amphibia</taxon>
        <taxon>Batrachia</taxon>
        <taxon>Anura</taxon>
        <taxon>Pipoidea</taxon>
        <taxon>Pipidae</taxon>
        <taxon>Xenopodinae</taxon>
        <taxon>Xenopus</taxon>
        <taxon>Xenopus</taxon>
    </lineage>
</organism>
<keyword evidence="1" id="KW-0472">Membrane</keyword>
<dbReference type="Proteomes" id="UP000694892">
    <property type="component" value="Chromosome 2L"/>
</dbReference>
<evidence type="ECO:0000313" key="3">
    <source>
        <dbReference type="EMBL" id="OCT95526.1"/>
    </source>
</evidence>
<keyword evidence="1" id="KW-1133">Transmembrane helix</keyword>
<feature type="transmembrane region" description="Helical" evidence="1">
    <location>
        <begin position="39"/>
        <end position="66"/>
    </location>
</feature>
<dbReference type="EMBL" id="CM004468">
    <property type="protein sequence ID" value="OCT95526.1"/>
    <property type="molecule type" value="Genomic_DNA"/>
</dbReference>
<accession>A0A974D4Q0</accession>
<dbReference type="EMBL" id="CM004472">
    <property type="protein sequence ID" value="OCT84252.1"/>
    <property type="molecule type" value="Genomic_DNA"/>
</dbReference>
<name>A0A974D4Q0_XENLA</name>
<evidence type="ECO:0000256" key="1">
    <source>
        <dbReference type="SAM" id="Phobius"/>
    </source>
</evidence>
<dbReference type="Proteomes" id="UP000694892">
    <property type="component" value="Chromosome 4L"/>
</dbReference>
<proteinExistence type="predicted"/>
<evidence type="ECO:0000313" key="4">
    <source>
        <dbReference type="Proteomes" id="UP000694892"/>
    </source>
</evidence>
<dbReference type="AlphaFoldDB" id="A0A974D4Q0"/>
<evidence type="ECO:0000313" key="2">
    <source>
        <dbReference type="EMBL" id="OCT84252.1"/>
    </source>
</evidence>
<reference evidence="2" key="2">
    <citation type="submission" date="2016-05" db="EMBL/GenBank/DDBJ databases">
        <title>WGS assembly of Xenopus laevis.</title>
        <authorList>
            <person name="Session A."/>
            <person name="Uno Y."/>
            <person name="Kwon T."/>
            <person name="Chapman J."/>
            <person name="Toyoda A."/>
            <person name="Takahashi S."/>
            <person name="Fukui A."/>
            <person name="Hikosaka A."/>
            <person name="Putnam N."/>
            <person name="Stites J."/>
            <person name="Van Heeringen S."/>
            <person name="Quigley I."/>
            <person name="Heinz S."/>
            <person name="Hellsten U."/>
            <person name="Lyons J."/>
            <person name="Suzuki A."/>
            <person name="Kondo M."/>
            <person name="Ogino H."/>
            <person name="Ochi H."/>
            <person name="Bogdanovic O."/>
            <person name="Lister R."/>
            <person name="Georgiou G."/>
            <person name="Paranjpe S."/>
            <person name="Van Kruijsbergen I."/>
            <person name="Mozaffari S."/>
            <person name="Shu S."/>
            <person name="Schmutz J."/>
            <person name="Jenkins J."/>
            <person name="Grimwood J."/>
            <person name="Carlson J."/>
            <person name="Mitros T."/>
            <person name="Simakov O."/>
            <person name="Heald R."/>
            <person name="Miller K."/>
            <person name="Haudenschild C."/>
            <person name="Kuroki Y."/>
            <person name="Tanaka T."/>
            <person name="Michiue T."/>
            <person name="Watanabe M."/>
            <person name="Kinoshita T."/>
            <person name="Ohta Y."/>
            <person name="Mawaribuchi S."/>
            <person name="Suzuki Y."/>
            <person name="Haramoto Y."/>
            <person name="Yamamoto T."/>
            <person name="Takagi C."/>
            <person name="Kitzman J."/>
            <person name="Shendure J."/>
            <person name="Nakayama T."/>
            <person name="Izutsu Y."/>
            <person name="Robert J."/>
            <person name="Dichmann D."/>
            <person name="Flajnik M."/>
            <person name="Houston D."/>
            <person name="Marcotte E."/>
            <person name="Wallingford J."/>
            <person name="Ito Y."/>
            <person name="Asashima M."/>
            <person name="Ueno N."/>
            <person name="Matsuda Y."/>
            <person name="Jan Veenstra G."/>
            <person name="Fujiyama A."/>
            <person name="Harland R."/>
            <person name="Taira M."/>
            <person name="Rokhsar D.S."/>
        </authorList>
    </citation>
    <scope>NUCLEOTIDE SEQUENCE</scope>
    <source>
        <strain evidence="2">J</strain>
        <tissue evidence="2">Blood</tissue>
    </source>
</reference>
<gene>
    <name evidence="3" type="ORF">XELAEV_18013212mg</name>
    <name evidence="2" type="ORF">XELAEV_18022399mg</name>
</gene>
<keyword evidence="1" id="KW-0812">Transmembrane</keyword>
<sequence length="70" mass="7783">MLHCVVFTFVSAKLVFVPCVCSHYLILFLEFPYSSICTFIFIASSFVQLLVLMPAIGDVISCYGVWGKAP</sequence>
<protein>
    <submittedName>
        <fullName evidence="2">Uncharacterized protein</fullName>
    </submittedName>
</protein>
<reference evidence="4" key="1">
    <citation type="journal article" date="2016" name="Nature">
        <title>Genome evolution in the allotetraploid frog Xenopus laevis.</title>
        <authorList>
            <person name="Session A.M."/>
            <person name="Uno Y."/>
            <person name="Kwon T."/>
            <person name="Chapman J.A."/>
            <person name="Toyoda A."/>
            <person name="Takahashi S."/>
            <person name="Fukui A."/>
            <person name="Hikosaka A."/>
            <person name="Suzuki A."/>
            <person name="Kondo M."/>
            <person name="van Heeringen S.J."/>
            <person name="Quigley I."/>
            <person name="Heinz S."/>
            <person name="Ogino H."/>
            <person name="Ochi H."/>
            <person name="Hellsten U."/>
            <person name="Lyons J.B."/>
            <person name="Simakov O."/>
            <person name="Putnam N."/>
            <person name="Stites J."/>
            <person name="Kuroki Y."/>
            <person name="Tanaka T."/>
            <person name="Michiue T."/>
            <person name="Watanabe M."/>
            <person name="Bogdanovic O."/>
            <person name="Lister R."/>
            <person name="Georgiou G."/>
            <person name="Paranjpe S.S."/>
            <person name="van Kruijsbergen I."/>
            <person name="Shu S."/>
            <person name="Carlson J."/>
            <person name="Kinoshita T."/>
            <person name="Ohta Y."/>
            <person name="Mawaribuchi S."/>
            <person name="Jenkins J."/>
            <person name="Grimwood J."/>
            <person name="Schmutz J."/>
            <person name="Mitros T."/>
            <person name="Mozaffari S.V."/>
            <person name="Suzuki Y."/>
            <person name="Haramoto Y."/>
            <person name="Yamamoto T.S."/>
            <person name="Takagi C."/>
            <person name="Heald R."/>
            <person name="Miller K."/>
            <person name="Haudenschild C."/>
            <person name="Kitzman J."/>
            <person name="Nakayama T."/>
            <person name="Izutsu Y."/>
            <person name="Robert J."/>
            <person name="Fortriede J."/>
            <person name="Burns K."/>
            <person name="Lotay V."/>
            <person name="Karimi K."/>
            <person name="Yasuoka Y."/>
            <person name="Dichmann D.S."/>
            <person name="Flajnik M.F."/>
            <person name="Houston D.W."/>
            <person name="Shendure J."/>
            <person name="DuPasquier L."/>
            <person name="Vize P.D."/>
            <person name="Zorn A.M."/>
            <person name="Ito M."/>
            <person name="Marcotte E.M."/>
            <person name="Wallingford J.B."/>
            <person name="Ito Y."/>
            <person name="Asashima M."/>
            <person name="Ueno N."/>
            <person name="Matsuda Y."/>
            <person name="Veenstra G.J."/>
            <person name="Fujiyama A."/>
            <person name="Harland R.M."/>
            <person name="Taira M."/>
            <person name="Rokhsar D.S."/>
        </authorList>
    </citation>
    <scope>NUCLEOTIDE SEQUENCE [LARGE SCALE GENOMIC DNA]</scope>
    <source>
        <strain evidence="4">J</strain>
    </source>
</reference>